<evidence type="ECO:0000256" key="10">
    <source>
        <dbReference type="ARBA" id="ARBA00022777"/>
    </source>
</evidence>
<accession>A0A0C3SE09</accession>
<evidence type="ECO:0000313" key="21">
    <source>
        <dbReference type="Proteomes" id="UP000053257"/>
    </source>
</evidence>
<feature type="domain" description="MYND-type" evidence="19">
    <location>
        <begin position="481"/>
        <end position="534"/>
    </location>
</feature>
<keyword evidence="13" id="KW-1133">Transmembrane helix</keyword>
<dbReference type="InterPro" id="IPR039606">
    <property type="entry name" value="Phytol/farnesol_kinase"/>
</dbReference>
<evidence type="ECO:0000256" key="2">
    <source>
        <dbReference type="ARBA" id="ARBA00004229"/>
    </source>
</evidence>
<evidence type="ECO:0000256" key="17">
    <source>
        <dbReference type="ARBA" id="ARBA00048889"/>
    </source>
</evidence>
<dbReference type="Gene3D" id="6.10.140.2220">
    <property type="match status" value="1"/>
</dbReference>
<dbReference type="GO" id="GO:0016020">
    <property type="term" value="C:membrane"/>
    <property type="evidence" value="ECO:0007669"/>
    <property type="project" value="UniProtKB-SubCell"/>
</dbReference>
<evidence type="ECO:0000256" key="3">
    <source>
        <dbReference type="ARBA" id="ARBA00010794"/>
    </source>
</evidence>
<gene>
    <name evidence="20" type="ORF">PHLGIDRAFT_329474</name>
</gene>
<protein>
    <recommendedName>
        <fullName evidence="16">phytol kinase</fullName>
        <ecNumber evidence="16">2.7.1.182</ecNumber>
    </recommendedName>
</protein>
<dbReference type="HOGENOM" id="CLU_516887_0_0_1"/>
<evidence type="ECO:0000256" key="4">
    <source>
        <dbReference type="ARBA" id="ARBA00022528"/>
    </source>
</evidence>
<dbReference type="InterPro" id="IPR002893">
    <property type="entry name" value="Znf_MYND"/>
</dbReference>
<name>A0A0C3SE09_PHLG1</name>
<evidence type="ECO:0000256" key="18">
    <source>
        <dbReference type="PROSITE-ProRule" id="PRU00134"/>
    </source>
</evidence>
<dbReference type="Proteomes" id="UP000053257">
    <property type="component" value="Unassembled WGS sequence"/>
</dbReference>
<keyword evidence="10" id="KW-0418">Kinase</keyword>
<evidence type="ECO:0000256" key="6">
    <source>
        <dbReference type="ARBA" id="ARBA00022679"/>
    </source>
</evidence>
<comment type="pathway">
    <text evidence="15">Cofactor biosynthesis; tocopherol biosynthesis.</text>
</comment>
<evidence type="ECO:0000256" key="12">
    <source>
        <dbReference type="ARBA" id="ARBA00022946"/>
    </source>
</evidence>
<dbReference type="PROSITE" id="PS01360">
    <property type="entry name" value="ZF_MYND_1"/>
    <property type="match status" value="1"/>
</dbReference>
<dbReference type="OrthoDB" id="1917726at2759"/>
<keyword evidence="4" id="KW-0150">Chloroplast</keyword>
<keyword evidence="9 18" id="KW-0863">Zinc-finger</keyword>
<comment type="subcellular location">
    <subcellularLocation>
        <location evidence="1">Membrane</location>
        <topology evidence="1">Multi-pass membrane protein</topology>
    </subcellularLocation>
    <subcellularLocation>
        <location evidence="2">Plastid</location>
        <location evidence="2">Chloroplast</location>
    </subcellularLocation>
</comment>
<dbReference type="PANTHER" id="PTHR32523:SF8">
    <property type="entry name" value="DOLICHOL KINASE"/>
    <property type="match status" value="1"/>
</dbReference>
<evidence type="ECO:0000256" key="13">
    <source>
        <dbReference type="ARBA" id="ARBA00022989"/>
    </source>
</evidence>
<evidence type="ECO:0000256" key="1">
    <source>
        <dbReference type="ARBA" id="ARBA00004141"/>
    </source>
</evidence>
<proteinExistence type="inferred from homology"/>
<dbReference type="Pfam" id="PF01753">
    <property type="entry name" value="zf-MYND"/>
    <property type="match status" value="1"/>
</dbReference>
<evidence type="ECO:0000256" key="7">
    <source>
        <dbReference type="ARBA" id="ARBA00022692"/>
    </source>
</evidence>
<sequence>MHHNPPSHPASAQRCKSLTHGLPSSQILSRYSTMDGHTHGLAELKKIASAKDTFENNPELFIRRVSGSDGRPADPFYLHAISCHIDFERNQRTVQFFEALVKMVLNGYPRPENDPLHASHGRSISKPLDWEAPFRTIMHMMVDIGEDEYKGPDDRATMEIIAREWAKILAVVSRDLSVFVGNEVSANDRRHNVIGFLRLIAAIPGITSTIRTTQAHLDLLLTCWAGIMPPLRAEARALVATIFDVEGADPTTTSPRAVWHEETAYTLHNDQRRVGAKNIPMLLSSFKRWLGEPTIIDFSLEWELGCIATLLEYDDELCDAFFAAQRDEDVLAALQRQKMDGGAASLRTVTSVAFRCLHMMSPRVFPSAVIGQLSANSLEMAFSCVCRDVANNKSKDEVFKSWWSAYINLLFRVLLQDPDEPREWTQQLEDELRNQVEAIYIPMQTTIIRLRDAHLNSEALSLLEHMWRSLCARLDVSEVVAWRCASSATTCSNPSCAAERDAGVALKRCSRCKAVRYCSGPCQDAHWNQHKVHCEITPALLANVPDYHHK</sequence>
<keyword evidence="12" id="KW-0809">Transit peptide</keyword>
<keyword evidence="11" id="KW-0862">Zinc</keyword>
<evidence type="ECO:0000256" key="8">
    <source>
        <dbReference type="ARBA" id="ARBA00022723"/>
    </source>
</evidence>
<keyword evidence="7" id="KW-0812">Transmembrane</keyword>
<dbReference type="PROSITE" id="PS50865">
    <property type="entry name" value="ZF_MYND_2"/>
    <property type="match status" value="1"/>
</dbReference>
<evidence type="ECO:0000256" key="5">
    <source>
        <dbReference type="ARBA" id="ARBA00022640"/>
    </source>
</evidence>
<evidence type="ECO:0000256" key="14">
    <source>
        <dbReference type="ARBA" id="ARBA00023136"/>
    </source>
</evidence>
<evidence type="ECO:0000256" key="15">
    <source>
        <dbReference type="ARBA" id="ARBA00024015"/>
    </source>
</evidence>
<dbReference type="PANTHER" id="PTHR32523">
    <property type="entry name" value="PHYTOL KINASE 1, CHLOROPLASTIC"/>
    <property type="match status" value="1"/>
</dbReference>
<evidence type="ECO:0000256" key="11">
    <source>
        <dbReference type="ARBA" id="ARBA00022833"/>
    </source>
</evidence>
<dbReference type="EC" id="2.7.1.182" evidence="16"/>
<reference evidence="20 21" key="1">
    <citation type="journal article" date="2014" name="PLoS Genet.">
        <title>Analysis of the Phlebiopsis gigantea genome, transcriptome and secretome provides insight into its pioneer colonization strategies of wood.</title>
        <authorList>
            <person name="Hori C."/>
            <person name="Ishida T."/>
            <person name="Igarashi K."/>
            <person name="Samejima M."/>
            <person name="Suzuki H."/>
            <person name="Master E."/>
            <person name="Ferreira P."/>
            <person name="Ruiz-Duenas F.J."/>
            <person name="Held B."/>
            <person name="Canessa P."/>
            <person name="Larrondo L.F."/>
            <person name="Schmoll M."/>
            <person name="Druzhinina I.S."/>
            <person name="Kubicek C.P."/>
            <person name="Gaskell J.A."/>
            <person name="Kersten P."/>
            <person name="St John F."/>
            <person name="Glasner J."/>
            <person name="Sabat G."/>
            <person name="Splinter BonDurant S."/>
            <person name="Syed K."/>
            <person name="Yadav J."/>
            <person name="Mgbeahuruike A.C."/>
            <person name="Kovalchuk A."/>
            <person name="Asiegbu F.O."/>
            <person name="Lackner G."/>
            <person name="Hoffmeister D."/>
            <person name="Rencoret J."/>
            <person name="Gutierrez A."/>
            <person name="Sun H."/>
            <person name="Lindquist E."/>
            <person name="Barry K."/>
            <person name="Riley R."/>
            <person name="Grigoriev I.V."/>
            <person name="Henrissat B."/>
            <person name="Kues U."/>
            <person name="Berka R.M."/>
            <person name="Martinez A.T."/>
            <person name="Covert S.F."/>
            <person name="Blanchette R.A."/>
            <person name="Cullen D."/>
        </authorList>
    </citation>
    <scope>NUCLEOTIDE SEQUENCE [LARGE SCALE GENOMIC DNA]</scope>
    <source>
        <strain evidence="20 21">11061_1 CR5-6</strain>
    </source>
</reference>
<evidence type="ECO:0000256" key="9">
    <source>
        <dbReference type="ARBA" id="ARBA00022771"/>
    </source>
</evidence>
<evidence type="ECO:0000259" key="19">
    <source>
        <dbReference type="PROSITE" id="PS50865"/>
    </source>
</evidence>
<dbReference type="GO" id="GO:0008270">
    <property type="term" value="F:zinc ion binding"/>
    <property type="evidence" value="ECO:0007669"/>
    <property type="project" value="UniProtKB-KW"/>
</dbReference>
<evidence type="ECO:0000313" key="20">
    <source>
        <dbReference type="EMBL" id="KIP12297.1"/>
    </source>
</evidence>
<keyword evidence="14" id="KW-0472">Membrane</keyword>
<organism evidence="20 21">
    <name type="scientific">Phlebiopsis gigantea (strain 11061_1 CR5-6)</name>
    <name type="common">White-rot fungus</name>
    <name type="synonym">Peniophora gigantea</name>
    <dbReference type="NCBI Taxonomy" id="745531"/>
    <lineage>
        <taxon>Eukaryota</taxon>
        <taxon>Fungi</taxon>
        <taxon>Dikarya</taxon>
        <taxon>Basidiomycota</taxon>
        <taxon>Agaricomycotina</taxon>
        <taxon>Agaricomycetes</taxon>
        <taxon>Polyporales</taxon>
        <taxon>Phanerochaetaceae</taxon>
        <taxon>Phlebiopsis</taxon>
    </lineage>
</organism>
<evidence type="ECO:0000256" key="16">
    <source>
        <dbReference type="ARBA" id="ARBA00039024"/>
    </source>
</evidence>
<comment type="catalytic activity">
    <reaction evidence="17">
        <text>phytol + CTP = phytyl phosphate + CDP + H(+)</text>
        <dbReference type="Rhea" id="RHEA:38055"/>
        <dbReference type="ChEBI" id="CHEBI:15378"/>
        <dbReference type="ChEBI" id="CHEBI:17327"/>
        <dbReference type="ChEBI" id="CHEBI:37563"/>
        <dbReference type="ChEBI" id="CHEBI:58069"/>
        <dbReference type="ChEBI" id="CHEBI:75483"/>
        <dbReference type="EC" id="2.7.1.182"/>
    </reaction>
</comment>
<dbReference type="STRING" id="745531.A0A0C3SE09"/>
<keyword evidence="6" id="KW-0808">Transferase</keyword>
<comment type="similarity">
    <text evidence="3">Belongs to the polyprenol kinase family.</text>
</comment>
<keyword evidence="5" id="KW-0934">Plastid</keyword>
<dbReference type="EMBL" id="KN840440">
    <property type="protein sequence ID" value="KIP12297.1"/>
    <property type="molecule type" value="Genomic_DNA"/>
</dbReference>
<dbReference type="GO" id="GO:0010276">
    <property type="term" value="F:phytol kinase activity"/>
    <property type="evidence" value="ECO:0007669"/>
    <property type="project" value="UniProtKB-EC"/>
</dbReference>
<dbReference type="SUPFAM" id="SSF144232">
    <property type="entry name" value="HIT/MYND zinc finger-like"/>
    <property type="match status" value="1"/>
</dbReference>
<dbReference type="AlphaFoldDB" id="A0A0C3SE09"/>
<keyword evidence="8" id="KW-0479">Metal-binding</keyword>
<keyword evidence="21" id="KW-1185">Reference proteome</keyword>